<name>A0A939JBB3_9BACT</name>
<dbReference type="EMBL" id="JAFLQZ010000023">
    <property type="protein sequence ID" value="MBO0360744.1"/>
    <property type="molecule type" value="Genomic_DNA"/>
</dbReference>
<dbReference type="Proteomes" id="UP000664144">
    <property type="component" value="Unassembled WGS sequence"/>
</dbReference>
<reference evidence="1" key="1">
    <citation type="submission" date="2021-03" db="EMBL/GenBank/DDBJ databases">
        <authorList>
            <person name="Kim M.K."/>
        </authorList>
    </citation>
    <scope>NUCLEOTIDE SEQUENCE</scope>
    <source>
        <strain evidence="1">BT186</strain>
    </source>
</reference>
<accession>A0A939JBB3</accession>
<proteinExistence type="predicted"/>
<keyword evidence="2" id="KW-1185">Reference proteome</keyword>
<protein>
    <submittedName>
        <fullName evidence="1">Uncharacterized protein</fullName>
    </submittedName>
</protein>
<gene>
    <name evidence="1" type="ORF">J0X19_22475</name>
</gene>
<evidence type="ECO:0000313" key="1">
    <source>
        <dbReference type="EMBL" id="MBO0360744.1"/>
    </source>
</evidence>
<evidence type="ECO:0000313" key="2">
    <source>
        <dbReference type="Proteomes" id="UP000664144"/>
    </source>
</evidence>
<dbReference type="RefSeq" id="WP_206986660.1">
    <property type="nucleotide sequence ID" value="NZ_JAFLQZ010000023.1"/>
</dbReference>
<comment type="caution">
    <text evidence="1">The sequence shown here is derived from an EMBL/GenBank/DDBJ whole genome shotgun (WGS) entry which is preliminary data.</text>
</comment>
<dbReference type="AlphaFoldDB" id="A0A939JBB3"/>
<organism evidence="1 2">
    <name type="scientific">Hymenobacter telluris</name>
    <dbReference type="NCBI Taxonomy" id="2816474"/>
    <lineage>
        <taxon>Bacteria</taxon>
        <taxon>Pseudomonadati</taxon>
        <taxon>Bacteroidota</taxon>
        <taxon>Cytophagia</taxon>
        <taxon>Cytophagales</taxon>
        <taxon>Hymenobacteraceae</taxon>
        <taxon>Hymenobacter</taxon>
    </lineage>
</organism>
<sequence>MMLRHSQYVGLLRELATRHKQIQHTPAAPRFARILVSQDPFQRQVDMHELTTIIGRTLKAGPGQQVLVVESCVTDYQDNLGDNRTRLRHAAYMVLTQVPSATDHNAVEAALDATEQTGEELFGALEHQLATQVKVRVLAGSLGAESIGPLANSTWFGTRFDFDFTTPASGALRYHPDAFLP</sequence>